<organism evidence="15">
    <name type="scientific">Menopon gallinae</name>
    <name type="common">poultry shaft louse</name>
    <dbReference type="NCBI Taxonomy" id="328185"/>
    <lineage>
        <taxon>Eukaryota</taxon>
        <taxon>Metazoa</taxon>
        <taxon>Ecdysozoa</taxon>
        <taxon>Arthropoda</taxon>
        <taxon>Hexapoda</taxon>
        <taxon>Insecta</taxon>
        <taxon>Pterygota</taxon>
        <taxon>Neoptera</taxon>
        <taxon>Paraneoptera</taxon>
        <taxon>Psocodea</taxon>
        <taxon>Troctomorpha</taxon>
        <taxon>Phthiraptera</taxon>
        <taxon>Amblycera</taxon>
        <taxon>Menoponidae</taxon>
        <taxon>Menopon</taxon>
    </lineage>
</organism>
<dbReference type="SUPFAM" id="SSF55729">
    <property type="entry name" value="Acyl-CoA N-acyltransferases (Nat)"/>
    <property type="match status" value="1"/>
</dbReference>
<comment type="pathway">
    <text evidence="3">Aromatic compound metabolism; melatonin biosynthesis; melatonin from serotonin: step 1/2.</text>
</comment>
<comment type="catalytic activity">
    <reaction evidence="8">
        <text>serotonin + (5Z,8Z,11Z,14Z)-eicosatetraenoyl-CoA = N-[(5Z,8Z,11Z,14Z)-eicosatetraenoyl]-serotonin + CoA + H(+)</text>
        <dbReference type="Rhea" id="RHEA:51396"/>
        <dbReference type="ChEBI" id="CHEBI:15378"/>
        <dbReference type="ChEBI" id="CHEBI:57287"/>
        <dbReference type="ChEBI" id="CHEBI:57368"/>
        <dbReference type="ChEBI" id="CHEBI:132255"/>
        <dbReference type="ChEBI" id="CHEBI:350546"/>
    </reaction>
    <physiologicalReaction direction="left-to-right" evidence="8">
        <dbReference type="Rhea" id="RHEA:51397"/>
    </physiologicalReaction>
</comment>
<comment type="catalytic activity">
    <reaction evidence="9">
        <text>dopamine + acetyl-CoA = N-acetyldopamine + CoA + H(+)</text>
        <dbReference type="Rhea" id="RHEA:51388"/>
        <dbReference type="ChEBI" id="CHEBI:15378"/>
        <dbReference type="ChEBI" id="CHEBI:57287"/>
        <dbReference type="ChEBI" id="CHEBI:57288"/>
        <dbReference type="ChEBI" id="CHEBI:59905"/>
        <dbReference type="ChEBI" id="CHEBI:125678"/>
    </reaction>
    <physiologicalReaction direction="left-to-right" evidence="9">
        <dbReference type="Rhea" id="RHEA:51389"/>
    </physiologicalReaction>
</comment>
<feature type="domain" description="N-acetyltransferase" evidence="14">
    <location>
        <begin position="45"/>
        <end position="201"/>
    </location>
</feature>
<name>A0AAW2IEN1_9NEOP</name>
<reference evidence="15" key="1">
    <citation type="journal article" date="2024" name="Gigascience">
        <title>Chromosome-level genome of the poultry shaft louse Menopon gallinae provides insight into the host-switching and adaptive evolution of parasitic lice.</title>
        <authorList>
            <person name="Xu Y."/>
            <person name="Ma L."/>
            <person name="Liu S."/>
            <person name="Liang Y."/>
            <person name="Liu Q."/>
            <person name="He Z."/>
            <person name="Tian L."/>
            <person name="Duan Y."/>
            <person name="Cai W."/>
            <person name="Li H."/>
            <person name="Song F."/>
        </authorList>
    </citation>
    <scope>NUCLEOTIDE SEQUENCE</scope>
    <source>
        <strain evidence="15">Cailab_2023a</strain>
    </source>
</reference>
<dbReference type="EMBL" id="JARGDH010000001">
    <property type="protein sequence ID" value="KAL0280471.1"/>
    <property type="molecule type" value="Genomic_DNA"/>
</dbReference>
<comment type="catalytic activity">
    <reaction evidence="13">
        <text>serotonin + acetyl-CoA = N-acetylserotonin + CoA + H(+)</text>
        <dbReference type="Rhea" id="RHEA:25217"/>
        <dbReference type="ChEBI" id="CHEBI:15378"/>
        <dbReference type="ChEBI" id="CHEBI:17697"/>
        <dbReference type="ChEBI" id="CHEBI:57287"/>
        <dbReference type="ChEBI" id="CHEBI:57288"/>
        <dbReference type="ChEBI" id="CHEBI:350546"/>
        <dbReference type="EC" id="2.3.1.87"/>
    </reaction>
    <physiologicalReaction direction="left-to-right" evidence="13">
        <dbReference type="Rhea" id="RHEA:25218"/>
    </physiologicalReaction>
</comment>
<proteinExistence type="inferred from homology"/>
<evidence type="ECO:0000259" key="14">
    <source>
        <dbReference type="PROSITE" id="PS51186"/>
    </source>
</evidence>
<accession>A0AAW2IEN1</accession>
<dbReference type="PANTHER" id="PTHR20905:SF1">
    <property type="entry name" value="AT07410P-RELATED"/>
    <property type="match status" value="1"/>
</dbReference>
<dbReference type="EC" id="2.3.1.87" evidence="5"/>
<dbReference type="PANTHER" id="PTHR20905">
    <property type="entry name" value="N-ACETYLTRANSFERASE-RELATED"/>
    <property type="match status" value="1"/>
</dbReference>
<comment type="catalytic activity">
    <reaction evidence="7">
        <text>serotonin + octadecanoyl-CoA = N-octadecanoyl-serotonin + CoA + H(+)</text>
        <dbReference type="Rhea" id="RHEA:51400"/>
        <dbReference type="ChEBI" id="CHEBI:15378"/>
        <dbReference type="ChEBI" id="CHEBI:57287"/>
        <dbReference type="ChEBI" id="CHEBI:57394"/>
        <dbReference type="ChEBI" id="CHEBI:134065"/>
        <dbReference type="ChEBI" id="CHEBI:350546"/>
    </reaction>
    <physiologicalReaction direction="left-to-right" evidence="7">
        <dbReference type="Rhea" id="RHEA:51401"/>
    </physiologicalReaction>
</comment>
<dbReference type="InterPro" id="IPR016181">
    <property type="entry name" value="Acyl_CoA_acyltransferase"/>
</dbReference>
<evidence type="ECO:0000256" key="8">
    <source>
        <dbReference type="ARBA" id="ARBA00051284"/>
    </source>
</evidence>
<dbReference type="InterPro" id="IPR000182">
    <property type="entry name" value="GNAT_dom"/>
</dbReference>
<dbReference type="Gene3D" id="3.40.630.30">
    <property type="match status" value="1"/>
</dbReference>
<evidence type="ECO:0000256" key="13">
    <source>
        <dbReference type="ARBA" id="ARBA00052491"/>
    </source>
</evidence>
<comment type="catalytic activity">
    <reaction evidence="10">
        <text>serotonin + (9Z)-octadecenoyl-CoA = N-(9Z-octadecenoyl)-serotonin + CoA + H(+)</text>
        <dbReference type="Rhea" id="RHEA:51392"/>
        <dbReference type="ChEBI" id="CHEBI:15378"/>
        <dbReference type="ChEBI" id="CHEBI:57287"/>
        <dbReference type="ChEBI" id="CHEBI:57387"/>
        <dbReference type="ChEBI" id="CHEBI:134064"/>
        <dbReference type="ChEBI" id="CHEBI:350546"/>
    </reaction>
    <physiologicalReaction direction="left-to-right" evidence="10">
        <dbReference type="Rhea" id="RHEA:51393"/>
    </physiologicalReaction>
</comment>
<keyword evidence="1" id="KW-0808">Transferase</keyword>
<dbReference type="FunFam" id="3.40.630.30:FF:000046">
    <property type="entry name" value="Dopamine N-acetyltransferase"/>
    <property type="match status" value="1"/>
</dbReference>
<comment type="catalytic activity">
    <reaction evidence="12">
        <text>dopamine + hexadecanoyl-CoA = N-hexadecanoyl-dopamine + CoA + H(+)</text>
        <dbReference type="Rhea" id="RHEA:51376"/>
        <dbReference type="ChEBI" id="CHEBI:15378"/>
        <dbReference type="ChEBI" id="CHEBI:57287"/>
        <dbReference type="ChEBI" id="CHEBI:57379"/>
        <dbReference type="ChEBI" id="CHEBI:59905"/>
        <dbReference type="ChEBI" id="CHEBI:134058"/>
    </reaction>
    <physiologicalReaction direction="left-to-right" evidence="12">
        <dbReference type="Rhea" id="RHEA:51377"/>
    </physiologicalReaction>
</comment>
<comment type="catalytic activity">
    <reaction evidence="11">
        <text>serotonin + hexadecanoyl-CoA = N-hexadecanoyl-serotonin + CoA + H(+)</text>
        <dbReference type="Rhea" id="RHEA:51384"/>
        <dbReference type="ChEBI" id="CHEBI:15378"/>
        <dbReference type="ChEBI" id="CHEBI:57287"/>
        <dbReference type="ChEBI" id="CHEBI:57379"/>
        <dbReference type="ChEBI" id="CHEBI:134059"/>
        <dbReference type="ChEBI" id="CHEBI:350546"/>
    </reaction>
    <physiologicalReaction direction="left-to-right" evidence="11">
        <dbReference type="Rhea" id="RHEA:51385"/>
    </physiologicalReaction>
</comment>
<dbReference type="PROSITE" id="PS51186">
    <property type="entry name" value="GNAT"/>
    <property type="match status" value="1"/>
</dbReference>
<evidence type="ECO:0000256" key="9">
    <source>
        <dbReference type="ARBA" id="ARBA00051711"/>
    </source>
</evidence>
<evidence type="ECO:0000256" key="6">
    <source>
        <dbReference type="ARBA" id="ARBA00050189"/>
    </source>
</evidence>
<dbReference type="AlphaFoldDB" id="A0AAW2IEN1"/>
<evidence type="ECO:0000256" key="11">
    <source>
        <dbReference type="ARBA" id="ARBA00052178"/>
    </source>
</evidence>
<evidence type="ECO:0000256" key="3">
    <source>
        <dbReference type="ARBA" id="ARBA00037926"/>
    </source>
</evidence>
<dbReference type="GO" id="GO:0004059">
    <property type="term" value="F:aralkylamine N-acetyltransferase activity"/>
    <property type="evidence" value="ECO:0007669"/>
    <property type="project" value="UniProtKB-EC"/>
</dbReference>
<comment type="catalytic activity">
    <reaction evidence="6">
        <text>dopamine + (9Z)-octadecenoyl-CoA = N-(9Z-octadecanoyl)-dopamine + CoA + H(+)</text>
        <dbReference type="Rhea" id="RHEA:51380"/>
        <dbReference type="ChEBI" id="CHEBI:15378"/>
        <dbReference type="ChEBI" id="CHEBI:31883"/>
        <dbReference type="ChEBI" id="CHEBI:57287"/>
        <dbReference type="ChEBI" id="CHEBI:57387"/>
        <dbReference type="ChEBI" id="CHEBI:59905"/>
    </reaction>
    <physiologicalReaction direction="left-to-right" evidence="6">
        <dbReference type="Rhea" id="RHEA:51381"/>
    </physiologicalReaction>
</comment>
<gene>
    <name evidence="15" type="ORF">PYX00_001749</name>
</gene>
<evidence type="ECO:0000256" key="5">
    <source>
        <dbReference type="ARBA" id="ARBA00039114"/>
    </source>
</evidence>
<protein>
    <recommendedName>
        <fullName evidence="5">aralkylamine N-acetyltransferase</fullName>
        <ecNumber evidence="5">2.3.1.87</ecNumber>
    </recommendedName>
</protein>
<evidence type="ECO:0000256" key="12">
    <source>
        <dbReference type="ARBA" id="ARBA00052335"/>
    </source>
</evidence>
<evidence type="ECO:0000256" key="4">
    <source>
        <dbReference type="ARBA" id="ARBA00038182"/>
    </source>
</evidence>
<comment type="similarity">
    <text evidence="4">Belongs to the acetyltransferase family. AANAT subfamily.</text>
</comment>
<evidence type="ECO:0000313" key="15">
    <source>
        <dbReference type="EMBL" id="KAL0280472.1"/>
    </source>
</evidence>
<sequence length="212" mass="24320">MKKLKSLRIVPALEVGEDVIFGFLLDNFFVDEPMNSYLKRRPAMEEFKPLAYVKDGYSFVAFAEDGNGKEQVAGVVINKIESKEKQYRPPPKEGKGMLIFNVLDTLDKKFDVWSRVQINELFYTIILSVSRDYRGLNIGSELVQTSLKKAAACGLTHAVVECSSFYSARIIEKFGYEKICEMRYEDYKNENGEVIFKIDKPHEAVVKYLKTL</sequence>
<comment type="caution">
    <text evidence="15">The sequence shown here is derived from an EMBL/GenBank/DDBJ whole genome shotgun (WGS) entry which is preliminary data.</text>
</comment>
<dbReference type="EMBL" id="JARGDH010000001">
    <property type="protein sequence ID" value="KAL0280472.1"/>
    <property type="molecule type" value="Genomic_DNA"/>
</dbReference>
<evidence type="ECO:0000256" key="2">
    <source>
        <dbReference type="ARBA" id="ARBA00023315"/>
    </source>
</evidence>
<keyword evidence="2" id="KW-0012">Acyltransferase</keyword>
<evidence type="ECO:0000256" key="7">
    <source>
        <dbReference type="ARBA" id="ARBA00050849"/>
    </source>
</evidence>
<evidence type="ECO:0000256" key="1">
    <source>
        <dbReference type="ARBA" id="ARBA00022679"/>
    </source>
</evidence>
<dbReference type="Pfam" id="PF00583">
    <property type="entry name" value="Acetyltransf_1"/>
    <property type="match status" value="1"/>
</dbReference>
<evidence type="ECO:0000256" key="10">
    <source>
        <dbReference type="ARBA" id="ARBA00051823"/>
    </source>
</evidence>